<comment type="caution">
    <text evidence="1">The sequence shown here is derived from an EMBL/GenBank/DDBJ whole genome shotgun (WGS) entry which is preliminary data.</text>
</comment>
<evidence type="ECO:0000313" key="2">
    <source>
        <dbReference type="Proteomes" id="UP001626550"/>
    </source>
</evidence>
<sequence>IKTEELCVRAVLTRPKDVRPELDTILWQSSESVHSRNPKVLRLATGQIIERVILSHRLWKIVPFNFESYSGIRVNVPREKQSWKVAYPQYKPFKAVDERPFVPHSSMEDIEKFASFQLL</sequence>
<name>A0ABD2PWT9_9PLAT</name>
<dbReference type="AlphaFoldDB" id="A0ABD2PWT9"/>
<organism evidence="1 2">
    <name type="scientific">Cichlidogyrus casuarinus</name>
    <dbReference type="NCBI Taxonomy" id="1844966"/>
    <lineage>
        <taxon>Eukaryota</taxon>
        <taxon>Metazoa</taxon>
        <taxon>Spiralia</taxon>
        <taxon>Lophotrochozoa</taxon>
        <taxon>Platyhelminthes</taxon>
        <taxon>Monogenea</taxon>
        <taxon>Monopisthocotylea</taxon>
        <taxon>Dactylogyridea</taxon>
        <taxon>Ancyrocephalidae</taxon>
        <taxon>Cichlidogyrus</taxon>
    </lineage>
</organism>
<gene>
    <name evidence="1" type="primary">TRPM2_14</name>
    <name evidence="1" type="ORF">Ciccas_010523</name>
</gene>
<keyword evidence="1" id="KW-0675">Receptor</keyword>
<dbReference type="Proteomes" id="UP001626550">
    <property type="component" value="Unassembled WGS sequence"/>
</dbReference>
<keyword evidence="2" id="KW-1185">Reference proteome</keyword>
<evidence type="ECO:0000313" key="1">
    <source>
        <dbReference type="EMBL" id="KAL3310901.1"/>
    </source>
</evidence>
<accession>A0ABD2PWT9</accession>
<reference evidence="1 2" key="1">
    <citation type="submission" date="2024-11" db="EMBL/GenBank/DDBJ databases">
        <title>Adaptive evolution of stress response genes in parasites aligns with host niche diversity.</title>
        <authorList>
            <person name="Hahn C."/>
            <person name="Resl P."/>
        </authorList>
    </citation>
    <scope>NUCLEOTIDE SEQUENCE [LARGE SCALE GENOMIC DNA]</scope>
    <source>
        <strain evidence="1">EGGRZ-B1_66</strain>
        <tissue evidence="1">Body</tissue>
    </source>
</reference>
<dbReference type="EMBL" id="JBJKFK010002575">
    <property type="protein sequence ID" value="KAL3310901.1"/>
    <property type="molecule type" value="Genomic_DNA"/>
</dbReference>
<feature type="non-terminal residue" evidence="1">
    <location>
        <position position="1"/>
    </location>
</feature>
<proteinExistence type="predicted"/>
<protein>
    <submittedName>
        <fullName evidence="1">Transient receptor putative cation channel subfamily M member 2</fullName>
    </submittedName>
</protein>